<sequence>MQYIVHRRFKNKAICGEVNLPAMTVCESDGELITHNGLPVCATASENAHQFFARDNDGKGMHRGTLTRAIQKTLAKHDKYYQDRWDRVWENERCQQYKRTEYADYWLWNHDFFNAPIEDLQYIAALVGAKT</sequence>
<proteinExistence type="predicted"/>
<reference evidence="1" key="1">
    <citation type="journal article" date="2021" name="Proc. Natl. Acad. Sci. U.S.A.">
        <title>A Catalog of Tens of Thousands of Viruses from Human Metagenomes Reveals Hidden Associations with Chronic Diseases.</title>
        <authorList>
            <person name="Tisza M.J."/>
            <person name="Buck C.B."/>
        </authorList>
    </citation>
    <scope>NUCLEOTIDE SEQUENCE</scope>
    <source>
        <strain evidence="1">Ctr0w28</strain>
    </source>
</reference>
<evidence type="ECO:0008006" key="2">
    <source>
        <dbReference type="Google" id="ProtNLM"/>
    </source>
</evidence>
<name>A0A8S5NQA2_9CAUD</name>
<evidence type="ECO:0000313" key="1">
    <source>
        <dbReference type="EMBL" id="DAD96989.1"/>
    </source>
</evidence>
<organism evidence="1">
    <name type="scientific">Myoviridae sp. ctr0w28</name>
    <dbReference type="NCBI Taxonomy" id="2826703"/>
    <lineage>
        <taxon>Viruses</taxon>
        <taxon>Duplodnaviria</taxon>
        <taxon>Heunggongvirae</taxon>
        <taxon>Uroviricota</taxon>
        <taxon>Caudoviricetes</taxon>
    </lineage>
</organism>
<dbReference type="EMBL" id="BK015227">
    <property type="protein sequence ID" value="DAD96989.1"/>
    <property type="molecule type" value="Genomic_DNA"/>
</dbReference>
<accession>A0A8S5NQA2</accession>
<protein>
    <recommendedName>
        <fullName evidence="2">Isoaspartyl peptidase</fullName>
    </recommendedName>
</protein>